<dbReference type="OrthoDB" id="536211at2759"/>
<dbReference type="Proteomes" id="UP000237481">
    <property type="component" value="Unassembled WGS sequence"/>
</dbReference>
<proteinExistence type="predicted"/>
<name>A0A2S4KXB0_9HYPO</name>
<keyword evidence="5" id="KW-1185">Reference proteome</keyword>
<evidence type="ECO:0000259" key="3">
    <source>
        <dbReference type="SMART" id="SM00849"/>
    </source>
</evidence>
<evidence type="ECO:0000313" key="4">
    <source>
        <dbReference type="EMBL" id="POR34816.1"/>
    </source>
</evidence>
<keyword evidence="1" id="KW-0472">Membrane</keyword>
<dbReference type="InterPro" id="IPR050662">
    <property type="entry name" value="Sec-metab_biosynth-thioest"/>
</dbReference>
<keyword evidence="2" id="KW-0732">Signal</keyword>
<reference evidence="4 5" key="1">
    <citation type="submission" date="2018-01" db="EMBL/GenBank/DDBJ databases">
        <title>Harnessing the power of phylogenomics to disentangle the directionality and signatures of interkingdom host jumping in the parasitic fungal genus Tolypocladium.</title>
        <authorList>
            <person name="Quandt C.A."/>
            <person name="Patterson W."/>
            <person name="Spatafora J.W."/>
        </authorList>
    </citation>
    <scope>NUCLEOTIDE SEQUENCE [LARGE SCALE GENOMIC DNA]</scope>
    <source>
        <strain evidence="4 5">NRBC 100945</strain>
    </source>
</reference>
<evidence type="ECO:0000256" key="2">
    <source>
        <dbReference type="SAM" id="SignalP"/>
    </source>
</evidence>
<dbReference type="STRING" id="94208.A0A2S4KXB0"/>
<dbReference type="Gene3D" id="3.60.15.10">
    <property type="entry name" value="Ribonuclease Z/Hydroxyacylglutathione hydrolase-like"/>
    <property type="match status" value="1"/>
</dbReference>
<dbReference type="InterPro" id="IPR036866">
    <property type="entry name" value="RibonucZ/Hydroxyglut_hydro"/>
</dbReference>
<evidence type="ECO:0000256" key="1">
    <source>
        <dbReference type="SAM" id="Phobius"/>
    </source>
</evidence>
<sequence>MRRRHDLFAAVLALAGNAVACLHQGHLQARWPGPSLSLSSENVPSMKRQSRSNIPVFFGMVQNTTTPMLACFAGGSEGKVPQNTIAKKNVNLRGERFDPNLELGVTVYFPLVSENCAIMFDTQTSPTLASACLDFMSEMGVGVNNVVLSHKHQDHVNGLSAAQLNNVPVIAQKNTKTALARGKGRLPDQTFGETQTLSFGGAKVDLVHFKGHTNDGTGACMGDFCLMGDECEDNIPFIAEPNRIGQQIQNLGQTIQTVQSKSIQKVCPAHGNGATIFNGCFTLDLCKSNLNLNNSISGSIIFAHGYETPDTPADGKCIANPWIGQFSVQAVDFNILIISIVVVYTVFSRRQIIAPSGWATGPVCASAWIPGLITSSATSDNTAAWSPSSMEHGYQQTPLRPVEASPVEKGPFPRMPASPSLRNMLLMNGYPIAYIILWIPGIVNRLVESTRGSLRWLAALQSKTQFVGMANALTYGFS</sequence>
<organism evidence="4 5">
    <name type="scientific">Tolypocladium paradoxum</name>
    <dbReference type="NCBI Taxonomy" id="94208"/>
    <lineage>
        <taxon>Eukaryota</taxon>
        <taxon>Fungi</taxon>
        <taxon>Dikarya</taxon>
        <taxon>Ascomycota</taxon>
        <taxon>Pezizomycotina</taxon>
        <taxon>Sordariomycetes</taxon>
        <taxon>Hypocreomycetidae</taxon>
        <taxon>Hypocreales</taxon>
        <taxon>Ophiocordycipitaceae</taxon>
        <taxon>Tolypocladium</taxon>
    </lineage>
</organism>
<gene>
    <name evidence="4" type="ORF">TPAR_05011</name>
</gene>
<feature type="domain" description="Metallo-beta-lactamase" evidence="3">
    <location>
        <begin position="104"/>
        <end position="270"/>
    </location>
</feature>
<feature type="signal peptide" evidence="2">
    <location>
        <begin position="1"/>
        <end position="20"/>
    </location>
</feature>
<keyword evidence="1" id="KW-0812">Transmembrane</keyword>
<accession>A0A2S4KXB0</accession>
<dbReference type="SUPFAM" id="SSF56281">
    <property type="entry name" value="Metallo-hydrolase/oxidoreductase"/>
    <property type="match status" value="1"/>
</dbReference>
<dbReference type="SMART" id="SM00849">
    <property type="entry name" value="Lactamase_B"/>
    <property type="match status" value="1"/>
</dbReference>
<evidence type="ECO:0000313" key="5">
    <source>
        <dbReference type="Proteomes" id="UP000237481"/>
    </source>
</evidence>
<protein>
    <recommendedName>
        <fullName evidence="3">Metallo-beta-lactamase domain-containing protein</fullName>
    </recommendedName>
</protein>
<dbReference type="EMBL" id="PKSG01000487">
    <property type="protein sequence ID" value="POR34816.1"/>
    <property type="molecule type" value="Genomic_DNA"/>
</dbReference>
<feature type="chain" id="PRO_5015757709" description="Metallo-beta-lactamase domain-containing protein" evidence="2">
    <location>
        <begin position="21"/>
        <end position="478"/>
    </location>
</feature>
<keyword evidence="1" id="KW-1133">Transmembrane helix</keyword>
<feature type="transmembrane region" description="Helical" evidence="1">
    <location>
        <begin position="424"/>
        <end position="443"/>
    </location>
</feature>
<dbReference type="InterPro" id="IPR001279">
    <property type="entry name" value="Metallo-B-lactamas"/>
</dbReference>
<dbReference type="AlphaFoldDB" id="A0A2S4KXB0"/>
<dbReference type="PANTHER" id="PTHR23131">
    <property type="entry name" value="ENDORIBONUCLEASE LACTB2"/>
    <property type="match status" value="1"/>
</dbReference>
<comment type="caution">
    <text evidence="4">The sequence shown here is derived from an EMBL/GenBank/DDBJ whole genome shotgun (WGS) entry which is preliminary data.</text>
</comment>